<evidence type="ECO:0000256" key="5">
    <source>
        <dbReference type="ARBA" id="ARBA00023004"/>
    </source>
</evidence>
<keyword evidence="9" id="KW-1185">Reference proteome</keyword>
<protein>
    <recommendedName>
        <fullName evidence="7">Prolyl 4-hydroxylase alpha subunit domain-containing protein</fullName>
    </recommendedName>
</protein>
<proteinExistence type="predicted"/>
<evidence type="ECO:0000256" key="4">
    <source>
        <dbReference type="ARBA" id="ARBA00023002"/>
    </source>
</evidence>
<dbReference type="PANTHER" id="PTHR10869">
    <property type="entry name" value="PROLYL 4-HYDROXYLASE ALPHA SUBUNIT"/>
    <property type="match status" value="1"/>
</dbReference>
<evidence type="ECO:0000256" key="6">
    <source>
        <dbReference type="SAM" id="MobiDB-lite"/>
    </source>
</evidence>
<feature type="region of interest" description="Disordered" evidence="6">
    <location>
        <begin position="1"/>
        <end position="24"/>
    </location>
</feature>
<evidence type="ECO:0000256" key="3">
    <source>
        <dbReference type="ARBA" id="ARBA00022964"/>
    </source>
</evidence>
<dbReference type="InterPro" id="IPR045054">
    <property type="entry name" value="P4HA-like"/>
</dbReference>
<dbReference type="InterPro" id="IPR006620">
    <property type="entry name" value="Pro_4_hyd_alph"/>
</dbReference>
<dbReference type="Pfam" id="PF13640">
    <property type="entry name" value="2OG-FeII_Oxy_3"/>
    <property type="match status" value="1"/>
</dbReference>
<comment type="cofactor">
    <cofactor evidence="1">
        <name>L-ascorbate</name>
        <dbReference type="ChEBI" id="CHEBI:38290"/>
    </cofactor>
</comment>
<dbReference type="EMBL" id="DF845184">
    <property type="protein sequence ID" value="GAT48986.1"/>
    <property type="molecule type" value="Genomic_DNA"/>
</dbReference>
<dbReference type="SMART" id="SM00702">
    <property type="entry name" value="P4Hc"/>
    <property type="match status" value="1"/>
</dbReference>
<evidence type="ECO:0000259" key="7">
    <source>
        <dbReference type="SMART" id="SM00702"/>
    </source>
</evidence>
<reference evidence="8" key="1">
    <citation type="submission" date="2014-09" db="EMBL/GenBank/DDBJ databases">
        <title>Genome sequence of the luminous mushroom Mycena chlorophos for searching fungal bioluminescence genes.</title>
        <authorList>
            <person name="Tanaka Y."/>
            <person name="Kasuga D."/>
            <person name="Oba Y."/>
            <person name="Hase S."/>
            <person name="Sato K."/>
            <person name="Oba Y."/>
            <person name="Sakakibara Y."/>
        </authorList>
    </citation>
    <scope>NUCLEOTIDE SEQUENCE</scope>
</reference>
<evidence type="ECO:0000256" key="2">
    <source>
        <dbReference type="ARBA" id="ARBA00022723"/>
    </source>
</evidence>
<organism evidence="8 9">
    <name type="scientific">Mycena chlorophos</name>
    <name type="common">Agaric fungus</name>
    <name type="synonym">Agaricus chlorophos</name>
    <dbReference type="NCBI Taxonomy" id="658473"/>
    <lineage>
        <taxon>Eukaryota</taxon>
        <taxon>Fungi</taxon>
        <taxon>Dikarya</taxon>
        <taxon>Basidiomycota</taxon>
        <taxon>Agaricomycotina</taxon>
        <taxon>Agaricomycetes</taxon>
        <taxon>Agaricomycetidae</taxon>
        <taxon>Agaricales</taxon>
        <taxon>Marasmiineae</taxon>
        <taxon>Mycenaceae</taxon>
        <taxon>Mycena</taxon>
    </lineage>
</organism>
<dbReference type="Proteomes" id="UP000815677">
    <property type="component" value="Unassembled WGS sequence"/>
</dbReference>
<keyword evidence="3" id="KW-0223">Dioxygenase</keyword>
<dbReference type="InterPro" id="IPR044862">
    <property type="entry name" value="Pro_4_hyd_alph_FE2OG_OXY"/>
</dbReference>
<gene>
    <name evidence="8" type="ORF">MCHLO_06349</name>
</gene>
<feature type="domain" description="Prolyl 4-hydroxylase alpha subunit" evidence="7">
    <location>
        <begin position="44"/>
        <end position="259"/>
    </location>
</feature>
<keyword evidence="4" id="KW-0560">Oxidoreductase</keyword>
<sequence length="269" mass="30815">MNDDSDSDGRIDIDMSDDENSEVRPVPAGRIDFKAAKLPEYKNCYAIVLDSLYSRDEAVAILDAPAKAGQNWDIARVNAGTYEFTDTTYRNGERIIHDSFELSERIFKRIRPHLKDIEEIEEDVVVRMKDRRDGSYKRVRAKQKWRMVRMNERLRFLRYPVGGFFRQHVDGCYYDEQTEQQTFYTVQVYLPSDTTGSEESFKAAGGGSTRFWGHGVDSDDYADVEALPGRVLVFQHEDLLHTGQEVTSGVKCAMRSDILYEKVGAPVPT</sequence>
<evidence type="ECO:0000313" key="9">
    <source>
        <dbReference type="Proteomes" id="UP000815677"/>
    </source>
</evidence>
<dbReference type="Gene3D" id="2.60.120.620">
    <property type="entry name" value="q2cbj1_9rhob like domain"/>
    <property type="match status" value="1"/>
</dbReference>
<dbReference type="PANTHER" id="PTHR10869:SF241">
    <property type="entry name" value="FE2OG DIOXYGENASE DOMAIN-CONTAINING PROTEIN"/>
    <property type="match status" value="1"/>
</dbReference>
<keyword evidence="2" id="KW-0479">Metal-binding</keyword>
<name>A0ABQ0LGI9_MYCCL</name>
<evidence type="ECO:0000313" key="8">
    <source>
        <dbReference type="EMBL" id="GAT48986.1"/>
    </source>
</evidence>
<accession>A0ABQ0LGI9</accession>
<keyword evidence="5" id="KW-0408">Iron</keyword>
<evidence type="ECO:0000256" key="1">
    <source>
        <dbReference type="ARBA" id="ARBA00001961"/>
    </source>
</evidence>